<dbReference type="EMBL" id="OU503045">
    <property type="protein sequence ID" value="CAI9769626.1"/>
    <property type="molecule type" value="Genomic_DNA"/>
</dbReference>
<reference evidence="1" key="1">
    <citation type="submission" date="2023-05" db="EMBL/GenBank/DDBJ databases">
        <authorList>
            <person name="Huff M."/>
        </authorList>
    </citation>
    <scope>NUCLEOTIDE SEQUENCE</scope>
</reference>
<proteinExistence type="predicted"/>
<gene>
    <name evidence="1" type="ORF">FPE_LOCUS16664</name>
</gene>
<evidence type="ECO:0000313" key="2">
    <source>
        <dbReference type="Proteomes" id="UP000834106"/>
    </source>
</evidence>
<name>A0AAD1ZKW4_9LAMI</name>
<keyword evidence="2" id="KW-1185">Reference proteome</keyword>
<dbReference type="AlphaFoldDB" id="A0AAD1ZKW4"/>
<sequence length="117" mass="12990">MYGAQDWKEQRGQGLLRLGLIRRQSTGLMFSLRGSGRLGAIFWGEDIFWIGTPGYYTDHGVPPILSEVTKFVDDGQYEAATTTAFNLSRDPSNVSCLLTFILGLSVSELQMDVDCFS</sequence>
<organism evidence="1 2">
    <name type="scientific">Fraxinus pennsylvanica</name>
    <dbReference type="NCBI Taxonomy" id="56036"/>
    <lineage>
        <taxon>Eukaryota</taxon>
        <taxon>Viridiplantae</taxon>
        <taxon>Streptophyta</taxon>
        <taxon>Embryophyta</taxon>
        <taxon>Tracheophyta</taxon>
        <taxon>Spermatophyta</taxon>
        <taxon>Magnoliopsida</taxon>
        <taxon>eudicotyledons</taxon>
        <taxon>Gunneridae</taxon>
        <taxon>Pentapetalae</taxon>
        <taxon>asterids</taxon>
        <taxon>lamiids</taxon>
        <taxon>Lamiales</taxon>
        <taxon>Oleaceae</taxon>
        <taxon>Oleeae</taxon>
        <taxon>Fraxinus</taxon>
    </lineage>
</organism>
<dbReference type="Proteomes" id="UP000834106">
    <property type="component" value="Chromosome 10"/>
</dbReference>
<accession>A0AAD1ZKW4</accession>
<protein>
    <submittedName>
        <fullName evidence="1">Uncharacterized protein</fullName>
    </submittedName>
</protein>
<evidence type="ECO:0000313" key="1">
    <source>
        <dbReference type="EMBL" id="CAI9769626.1"/>
    </source>
</evidence>